<protein>
    <submittedName>
        <fullName evidence="1">Uncharacterized protein</fullName>
    </submittedName>
</protein>
<sequence length="220" mass="23830">MAEYTGIGRGQSLKASHMEAALDSKVSKEDDETIFGLKTFTTSPIVTTGNPTATANTAIATEAYLYNAFKDKINKYNVLYKTGNQDNISGKKTFEKEVLLGTPGKNTAVGNNEANKNAVATEAQVFKEVSEKTTPIMVEIEESMEELNRALNFKADADDVVYRIGNLEYPNGIPQGINGVKTFAITPKISESKTMPSDNTGDKIAATEAQAYKAALWQPT</sequence>
<evidence type="ECO:0000313" key="2">
    <source>
        <dbReference type="Proteomes" id="UP000269352"/>
    </source>
</evidence>
<proteinExistence type="predicted"/>
<organism evidence="1 2">
    <name type="scientific">Termititenax aidoneus</name>
    <dbReference type="NCBI Taxonomy" id="2218524"/>
    <lineage>
        <taxon>Bacteria</taxon>
        <taxon>Bacillati</taxon>
        <taxon>Candidatus Margulisiibacteriota</taxon>
        <taxon>Candidatus Termititenacia</taxon>
        <taxon>Candidatus Termititenacales</taxon>
        <taxon>Candidatus Termititenacaceae</taxon>
        <taxon>Candidatus Termititenax</taxon>
    </lineage>
</organism>
<evidence type="ECO:0000313" key="1">
    <source>
        <dbReference type="EMBL" id="GBR73258.1"/>
    </source>
</evidence>
<dbReference type="Proteomes" id="UP000269352">
    <property type="component" value="Unassembled WGS sequence"/>
</dbReference>
<reference evidence="1 2" key="1">
    <citation type="journal article" date="2019" name="ISME J.">
        <title>Genome analyses of uncultured TG2/ZB3 bacteria in 'Margulisbacteria' specifically attached to ectosymbiotic spirochetes of protists in the termite gut.</title>
        <authorList>
            <person name="Utami Y.D."/>
            <person name="Kuwahara H."/>
            <person name="Igai K."/>
            <person name="Murakami T."/>
            <person name="Sugaya K."/>
            <person name="Morikawa T."/>
            <person name="Nagura Y."/>
            <person name="Yuki M."/>
            <person name="Deevong P."/>
            <person name="Inoue T."/>
            <person name="Kihara K."/>
            <person name="Lo N."/>
            <person name="Yamada A."/>
            <person name="Ohkuma M."/>
            <person name="Hongoh Y."/>
        </authorList>
    </citation>
    <scope>NUCLEOTIDE SEQUENCE [LARGE SCALE GENOMIC DNA]</scope>
    <source>
        <strain evidence="1">NkOx7-01</strain>
    </source>
</reference>
<gene>
    <name evidence="1" type="ORF">NO1_0670</name>
</gene>
<name>A0A388TAT5_TERA1</name>
<dbReference type="EMBL" id="BGZN01000008">
    <property type="protein sequence ID" value="GBR73258.1"/>
    <property type="molecule type" value="Genomic_DNA"/>
</dbReference>
<accession>A0A388TAT5</accession>
<comment type="caution">
    <text evidence="1">The sequence shown here is derived from an EMBL/GenBank/DDBJ whole genome shotgun (WGS) entry which is preliminary data.</text>
</comment>
<keyword evidence="2" id="KW-1185">Reference proteome</keyword>
<dbReference type="AlphaFoldDB" id="A0A388TAT5"/>